<name>A0AA88HZV9_ARTSF</name>
<protein>
    <submittedName>
        <fullName evidence="1">Uncharacterized protein</fullName>
    </submittedName>
</protein>
<reference evidence="1" key="1">
    <citation type="submission" date="2023-07" db="EMBL/GenBank/DDBJ databases">
        <title>Chromosome-level genome assembly of Artemia franciscana.</title>
        <authorList>
            <person name="Jo E."/>
        </authorList>
    </citation>
    <scope>NUCLEOTIDE SEQUENCE</scope>
    <source>
        <tissue evidence="1">Whole body</tissue>
    </source>
</reference>
<dbReference type="Proteomes" id="UP001187531">
    <property type="component" value="Unassembled WGS sequence"/>
</dbReference>
<dbReference type="EMBL" id="JAVRJZ010000010">
    <property type="protein sequence ID" value="KAK2717324.1"/>
    <property type="molecule type" value="Genomic_DNA"/>
</dbReference>
<organism evidence="1 2">
    <name type="scientific">Artemia franciscana</name>
    <name type="common">Brine shrimp</name>
    <name type="synonym">Artemia sanfranciscana</name>
    <dbReference type="NCBI Taxonomy" id="6661"/>
    <lineage>
        <taxon>Eukaryota</taxon>
        <taxon>Metazoa</taxon>
        <taxon>Ecdysozoa</taxon>
        <taxon>Arthropoda</taxon>
        <taxon>Crustacea</taxon>
        <taxon>Branchiopoda</taxon>
        <taxon>Anostraca</taxon>
        <taxon>Artemiidae</taxon>
        <taxon>Artemia</taxon>
    </lineage>
</organism>
<gene>
    <name evidence="1" type="ORF">QYM36_006193</name>
</gene>
<comment type="caution">
    <text evidence="1">The sequence shown here is derived from an EMBL/GenBank/DDBJ whole genome shotgun (WGS) entry which is preliminary data.</text>
</comment>
<dbReference type="AlphaFoldDB" id="A0AA88HZV9"/>
<accession>A0AA88HZV9</accession>
<keyword evidence="2" id="KW-1185">Reference proteome</keyword>
<sequence>MAKKELTKSIPVEEAIHAIQLQLLAMQAALRRTNRDIQVELHTIQASFRRPNPKNQEEESIDLNEIVVVRSQDTQESRRILTEDPPTVIDGNTPDTSWFRYLVGIVRAMRPKDCKCINLEVCTGSSNWVAGAICFFVLAV</sequence>
<evidence type="ECO:0000313" key="2">
    <source>
        <dbReference type="Proteomes" id="UP001187531"/>
    </source>
</evidence>
<evidence type="ECO:0000313" key="1">
    <source>
        <dbReference type="EMBL" id="KAK2717324.1"/>
    </source>
</evidence>
<proteinExistence type="predicted"/>